<reference evidence="1 2" key="1">
    <citation type="submission" date="2019-05" db="EMBL/GenBank/DDBJ databases">
        <title>Emergence of the Ug99 lineage of the wheat stem rust pathogen through somatic hybridization.</title>
        <authorList>
            <person name="Li F."/>
            <person name="Upadhyaya N.M."/>
            <person name="Sperschneider J."/>
            <person name="Matny O."/>
            <person name="Nguyen-Phuc H."/>
            <person name="Mago R."/>
            <person name="Raley C."/>
            <person name="Miller M.E."/>
            <person name="Silverstein K.A.T."/>
            <person name="Henningsen E."/>
            <person name="Hirsch C.D."/>
            <person name="Visser B."/>
            <person name="Pretorius Z.A."/>
            <person name="Steffenson B.J."/>
            <person name="Schwessinger B."/>
            <person name="Dodds P.N."/>
            <person name="Figueroa M."/>
        </authorList>
    </citation>
    <scope>NUCLEOTIDE SEQUENCE [LARGE SCALE GENOMIC DNA]</scope>
    <source>
        <strain evidence="1">21-0</strain>
    </source>
</reference>
<dbReference type="EMBL" id="VSWC01000053">
    <property type="protein sequence ID" value="KAA1102214.1"/>
    <property type="molecule type" value="Genomic_DNA"/>
</dbReference>
<keyword evidence="2" id="KW-1185">Reference proteome</keyword>
<evidence type="ECO:0000313" key="2">
    <source>
        <dbReference type="Proteomes" id="UP000324748"/>
    </source>
</evidence>
<protein>
    <submittedName>
        <fullName evidence="1">Uncharacterized protein</fullName>
    </submittedName>
</protein>
<organism evidence="1 2">
    <name type="scientific">Puccinia graminis f. sp. tritici</name>
    <dbReference type="NCBI Taxonomy" id="56615"/>
    <lineage>
        <taxon>Eukaryota</taxon>
        <taxon>Fungi</taxon>
        <taxon>Dikarya</taxon>
        <taxon>Basidiomycota</taxon>
        <taxon>Pucciniomycotina</taxon>
        <taxon>Pucciniomycetes</taxon>
        <taxon>Pucciniales</taxon>
        <taxon>Pucciniaceae</taxon>
        <taxon>Puccinia</taxon>
    </lineage>
</organism>
<evidence type="ECO:0000313" key="1">
    <source>
        <dbReference type="EMBL" id="KAA1102214.1"/>
    </source>
</evidence>
<comment type="caution">
    <text evidence="1">The sequence shown here is derived from an EMBL/GenBank/DDBJ whole genome shotgun (WGS) entry which is preliminary data.</text>
</comment>
<name>A0A5B0PNH7_PUCGR</name>
<dbReference type="Proteomes" id="UP000324748">
    <property type="component" value="Unassembled WGS sequence"/>
</dbReference>
<accession>A0A5B0PNH7</accession>
<gene>
    <name evidence="1" type="ORF">PGT21_036869</name>
</gene>
<sequence length="93" mass="10280">MKLFQLEVESYEALGPGALMKPEEEQRVDLEVKPFSSRSPVLVDGYGTIDLELNRFQLELEVCGGGVDLEVKEIQLELPCDSRDGPPAESLSV</sequence>
<proteinExistence type="predicted"/>
<dbReference type="AlphaFoldDB" id="A0A5B0PNH7"/>